<evidence type="ECO:0000313" key="2">
    <source>
        <dbReference type="EMBL" id="VDK42414.1"/>
    </source>
</evidence>
<accession>A0A0R3WEI8</accession>
<dbReference type="Proteomes" id="UP000282613">
    <property type="component" value="Unassembled WGS sequence"/>
</dbReference>
<dbReference type="AlphaFoldDB" id="A0A0R3WEI8"/>
<dbReference type="Pfam" id="PF11901">
    <property type="entry name" value="DM9"/>
    <property type="match status" value="1"/>
</dbReference>
<evidence type="ECO:0000313" key="3">
    <source>
        <dbReference type="Proteomes" id="UP000282613"/>
    </source>
</evidence>
<feature type="region of interest" description="Disordered" evidence="1">
    <location>
        <begin position="86"/>
        <end position="106"/>
    </location>
</feature>
<dbReference type="PANTHER" id="PTHR31649:SF1">
    <property type="entry name" value="FARNESOIC ACID O-METHYL TRANSFERASE DOMAIN-CONTAINING PROTEIN"/>
    <property type="match status" value="1"/>
</dbReference>
<name>A0A0R3WEI8_TAEAS</name>
<keyword evidence="3" id="KW-1185">Reference proteome</keyword>
<protein>
    <submittedName>
        <fullName evidence="4">DUF3421 domain-containing protein</fullName>
    </submittedName>
</protein>
<feature type="region of interest" description="Disordered" evidence="1">
    <location>
        <begin position="1"/>
        <end position="38"/>
    </location>
</feature>
<evidence type="ECO:0000256" key="1">
    <source>
        <dbReference type="SAM" id="MobiDB-lite"/>
    </source>
</evidence>
<organism evidence="4">
    <name type="scientific">Taenia asiatica</name>
    <name type="common">Asian tapeworm</name>
    <dbReference type="NCBI Taxonomy" id="60517"/>
    <lineage>
        <taxon>Eukaryota</taxon>
        <taxon>Metazoa</taxon>
        <taxon>Spiralia</taxon>
        <taxon>Lophotrochozoa</taxon>
        <taxon>Platyhelminthes</taxon>
        <taxon>Cestoda</taxon>
        <taxon>Eucestoda</taxon>
        <taxon>Cyclophyllidea</taxon>
        <taxon>Taeniidae</taxon>
        <taxon>Taenia</taxon>
    </lineage>
</organism>
<dbReference type="PANTHER" id="PTHR31649">
    <property type="entry name" value="AGAP009604-PA"/>
    <property type="match status" value="1"/>
</dbReference>
<proteinExistence type="predicted"/>
<reference evidence="2 3" key="2">
    <citation type="submission" date="2018-11" db="EMBL/GenBank/DDBJ databases">
        <authorList>
            <consortium name="Pathogen Informatics"/>
        </authorList>
    </citation>
    <scope>NUCLEOTIDE SEQUENCE [LARGE SCALE GENOMIC DNA]</scope>
</reference>
<dbReference type="WBParaSite" id="TASK_0000923701-mRNA-1">
    <property type="protein sequence ID" value="TASK_0000923701-mRNA-1"/>
    <property type="gene ID" value="TASK_0000923701"/>
</dbReference>
<reference evidence="4" key="1">
    <citation type="submission" date="2017-02" db="UniProtKB">
        <authorList>
            <consortium name="WormBaseParasite"/>
        </authorList>
    </citation>
    <scope>IDENTIFICATION</scope>
</reference>
<dbReference type="OrthoDB" id="6271449at2759"/>
<dbReference type="EMBL" id="UYRS01019049">
    <property type="protein sequence ID" value="VDK42414.1"/>
    <property type="molecule type" value="Genomic_DNA"/>
</dbReference>
<sequence>PTTSQRAEPPCDAPPEEVTVKREEELQSESVPPTEGMTGLAVGQESTIFQEAELLCAAAPTMMEQVEVQSFIDLSEKGVAQEFVQSTGGKPAQVNESGHPINSDEKHKDLQNSLELQANVLPKGFHWATVSVPLPEGAIDIHELHLPMHVGLVETEKGKIPCKYLRTKGSFYAGIDGREEDFTNGKILCLDPTMAGSIEIEWVHVSTSDIRSRNLVAGARDASGKLLYIARGMIPLTGPYPYYELSSGWVSEDLEYAHLPYDGVEWEQRDFDVLAWKPKCC</sequence>
<dbReference type="InterPro" id="IPR006616">
    <property type="entry name" value="DM9_repeat"/>
</dbReference>
<evidence type="ECO:0000313" key="4">
    <source>
        <dbReference type="WBParaSite" id="TASK_0000923701-mRNA-1"/>
    </source>
</evidence>
<gene>
    <name evidence="2" type="ORF">TASK_LOCUS9238</name>
</gene>